<keyword evidence="1" id="KW-0004">4Fe-4S</keyword>
<dbReference type="InterPro" id="IPR036188">
    <property type="entry name" value="FAD/NAD-bd_sf"/>
</dbReference>
<sequence length="633" mass="70603">MRQKNHVSILLITLLFYCQGVYAQHHQFLKTQVLVIGGGVGGTAAGIQSARSGVQTMIVEETPWLGGMLSSAGVSATDGNHELYSGIWQEFREALYRHYGTKNLATGWVSYTLFEPHVADSIFKAWAGSYPNLQVKYRYRFLHATVKNGKITAASFINTNGELLTIHANVVIDASEMGDVLAAAHVPYSLGMEADKLSGENSGVGIDNNIVQDMTYAAILKEYDDSTHLLNKPDGYDPKEFDGACTSYYKDTTLEKPTVDARKMLEYGKLPHQKFMLNWPKHGNDTYLNLVEMNAAERETALLKAKATTFRFIYFIQHELGFRRLGIATDEFPTRDHLPFIAYYREGRRVKGLVRLTTTDIMQPFSQQTALYRTAIAVGDYPIDHHHGKNPAVKKTLYFPPVPSFSIPAGTLLNSTVENLIAAEKAISVTNIVNGSTRLQPCVLLTGQAAGVIASEAVKQKRSPGQVGIRHIQSILLKQHAYLMPYIDVRPWDTGFVSIQKIGATGILRGVGKPHAWANQTWFYPDSSCSAAELYEGLTLFTKGWNIVLPSITSSSIALQQLLQLLQPIYRKIHPGNKLPQVDDVLNHQQAWWHLKNLTRNKALTRGEAALIIDKILHPFESREVNWQGAFQF</sequence>
<dbReference type="SUPFAM" id="SSF51905">
    <property type="entry name" value="FAD/NAD(P)-binding domain"/>
    <property type="match status" value="1"/>
</dbReference>
<keyword evidence="4" id="KW-0408">Iron</keyword>
<name>A0A8X8ICN1_9BACT</name>
<keyword evidence="3" id="KW-0560">Oxidoreductase</keyword>
<accession>A0A8X8ICN1</accession>
<evidence type="ECO:0000256" key="5">
    <source>
        <dbReference type="ARBA" id="ARBA00023014"/>
    </source>
</evidence>
<dbReference type="RefSeq" id="WP_092723773.1">
    <property type="nucleotide sequence ID" value="NZ_FNNO01000007.1"/>
</dbReference>
<evidence type="ECO:0000256" key="4">
    <source>
        <dbReference type="ARBA" id="ARBA00023004"/>
    </source>
</evidence>
<dbReference type="Pfam" id="PF12831">
    <property type="entry name" value="FAD_oxidored"/>
    <property type="match status" value="1"/>
</dbReference>
<keyword evidence="5" id="KW-0411">Iron-sulfur</keyword>
<dbReference type="InterPro" id="IPR039650">
    <property type="entry name" value="HdrA-like"/>
</dbReference>
<comment type="caution">
    <text evidence="6">The sequence shown here is derived from an EMBL/GenBank/DDBJ whole genome shotgun (WGS) entry which is preliminary data.</text>
</comment>
<dbReference type="GO" id="GO:0016491">
    <property type="term" value="F:oxidoreductase activity"/>
    <property type="evidence" value="ECO:0007669"/>
    <property type="project" value="UniProtKB-KW"/>
</dbReference>
<evidence type="ECO:0000256" key="1">
    <source>
        <dbReference type="ARBA" id="ARBA00022485"/>
    </source>
</evidence>
<protein>
    <submittedName>
        <fullName evidence="6">FAD dependent oxidoreductase</fullName>
    </submittedName>
</protein>
<dbReference type="PANTHER" id="PTHR43498">
    <property type="entry name" value="FERREDOXIN:COB-COM HETERODISULFIDE REDUCTASE SUBUNIT A"/>
    <property type="match status" value="1"/>
</dbReference>
<dbReference type="EMBL" id="FNNO01000007">
    <property type="protein sequence ID" value="SDW94838.1"/>
    <property type="molecule type" value="Genomic_DNA"/>
</dbReference>
<dbReference type="GO" id="GO:0051539">
    <property type="term" value="F:4 iron, 4 sulfur cluster binding"/>
    <property type="evidence" value="ECO:0007669"/>
    <property type="project" value="UniProtKB-KW"/>
</dbReference>
<evidence type="ECO:0000256" key="2">
    <source>
        <dbReference type="ARBA" id="ARBA00022723"/>
    </source>
</evidence>
<dbReference type="Proteomes" id="UP000198711">
    <property type="component" value="Unassembled WGS sequence"/>
</dbReference>
<dbReference type="Gene3D" id="3.50.50.60">
    <property type="entry name" value="FAD/NAD(P)-binding domain"/>
    <property type="match status" value="1"/>
</dbReference>
<keyword evidence="7" id="KW-1185">Reference proteome</keyword>
<organism evidence="6 7">
    <name type="scientific">Hydrobacter penzbergensis</name>
    <dbReference type="NCBI Taxonomy" id="1235997"/>
    <lineage>
        <taxon>Bacteria</taxon>
        <taxon>Pseudomonadati</taxon>
        <taxon>Bacteroidota</taxon>
        <taxon>Chitinophagia</taxon>
        <taxon>Chitinophagales</taxon>
        <taxon>Chitinophagaceae</taxon>
        <taxon>Hydrobacter</taxon>
    </lineage>
</organism>
<dbReference type="GO" id="GO:0046872">
    <property type="term" value="F:metal ion binding"/>
    <property type="evidence" value="ECO:0007669"/>
    <property type="project" value="UniProtKB-KW"/>
</dbReference>
<keyword evidence="2" id="KW-0479">Metal-binding</keyword>
<gene>
    <name evidence="6" type="ORF">SAMN05444410_107130</name>
</gene>
<proteinExistence type="predicted"/>
<dbReference type="AlphaFoldDB" id="A0A8X8ICN1"/>
<evidence type="ECO:0000313" key="6">
    <source>
        <dbReference type="EMBL" id="SDW94838.1"/>
    </source>
</evidence>
<reference evidence="6 7" key="1">
    <citation type="submission" date="2016-10" db="EMBL/GenBank/DDBJ databases">
        <authorList>
            <person name="Varghese N."/>
            <person name="Submissions S."/>
        </authorList>
    </citation>
    <scope>NUCLEOTIDE SEQUENCE [LARGE SCALE GENOMIC DNA]</scope>
    <source>
        <strain evidence="6 7">DSM 25353</strain>
    </source>
</reference>
<dbReference type="PANTHER" id="PTHR43498:SF1">
    <property type="entry name" value="COB--COM HETERODISULFIDE REDUCTASE IRON-SULFUR SUBUNIT A"/>
    <property type="match status" value="1"/>
</dbReference>
<evidence type="ECO:0000313" key="7">
    <source>
        <dbReference type="Proteomes" id="UP000198711"/>
    </source>
</evidence>
<evidence type="ECO:0000256" key="3">
    <source>
        <dbReference type="ARBA" id="ARBA00023002"/>
    </source>
</evidence>